<proteinExistence type="predicted"/>
<accession>A0ABU6UEE4</accession>
<keyword evidence="2" id="KW-1185">Reference proteome</keyword>
<dbReference type="Proteomes" id="UP001341840">
    <property type="component" value="Unassembled WGS sequence"/>
</dbReference>
<sequence>MAAALPYEKSAREYNFFHYRTVNIHYILNHAPLRILLTHVSYLTSFSFHSDAIISIVSDLHPMTRWTTNRLLCRPKELPNGGEEHKPAPLTQIDSSLPLSLPRATIKMKDKLQSAPSSLSVPPSTRLRYVGFRLVSSSPPYALFH</sequence>
<evidence type="ECO:0000313" key="2">
    <source>
        <dbReference type="Proteomes" id="UP001341840"/>
    </source>
</evidence>
<name>A0ABU6UEE4_9FABA</name>
<dbReference type="EMBL" id="JASCZI010121066">
    <property type="protein sequence ID" value="MED6159411.1"/>
    <property type="molecule type" value="Genomic_DNA"/>
</dbReference>
<organism evidence="1 2">
    <name type="scientific">Stylosanthes scabra</name>
    <dbReference type="NCBI Taxonomy" id="79078"/>
    <lineage>
        <taxon>Eukaryota</taxon>
        <taxon>Viridiplantae</taxon>
        <taxon>Streptophyta</taxon>
        <taxon>Embryophyta</taxon>
        <taxon>Tracheophyta</taxon>
        <taxon>Spermatophyta</taxon>
        <taxon>Magnoliopsida</taxon>
        <taxon>eudicotyledons</taxon>
        <taxon>Gunneridae</taxon>
        <taxon>Pentapetalae</taxon>
        <taxon>rosids</taxon>
        <taxon>fabids</taxon>
        <taxon>Fabales</taxon>
        <taxon>Fabaceae</taxon>
        <taxon>Papilionoideae</taxon>
        <taxon>50 kb inversion clade</taxon>
        <taxon>dalbergioids sensu lato</taxon>
        <taxon>Dalbergieae</taxon>
        <taxon>Pterocarpus clade</taxon>
        <taxon>Stylosanthes</taxon>
    </lineage>
</organism>
<comment type="caution">
    <text evidence="1">The sequence shown here is derived from an EMBL/GenBank/DDBJ whole genome shotgun (WGS) entry which is preliminary data.</text>
</comment>
<protein>
    <submittedName>
        <fullName evidence="1">Uncharacterized protein</fullName>
    </submittedName>
</protein>
<evidence type="ECO:0000313" key="1">
    <source>
        <dbReference type="EMBL" id="MED6159411.1"/>
    </source>
</evidence>
<reference evidence="1 2" key="1">
    <citation type="journal article" date="2023" name="Plants (Basel)">
        <title>Bridging the Gap: Combining Genomics and Transcriptomics Approaches to Understand Stylosanthes scabra, an Orphan Legume from the Brazilian Caatinga.</title>
        <authorList>
            <person name="Ferreira-Neto J.R.C."/>
            <person name="da Silva M.D."/>
            <person name="Binneck E."/>
            <person name="de Melo N.F."/>
            <person name="da Silva R.H."/>
            <person name="de Melo A.L.T.M."/>
            <person name="Pandolfi V."/>
            <person name="Bustamante F.O."/>
            <person name="Brasileiro-Vidal A.C."/>
            <person name="Benko-Iseppon A.M."/>
        </authorList>
    </citation>
    <scope>NUCLEOTIDE SEQUENCE [LARGE SCALE GENOMIC DNA]</scope>
    <source>
        <tissue evidence="1">Leaves</tissue>
    </source>
</reference>
<gene>
    <name evidence="1" type="ORF">PIB30_042107</name>
</gene>